<organism evidence="4 5">
    <name type="scientific">Geranomyces variabilis</name>
    <dbReference type="NCBI Taxonomy" id="109894"/>
    <lineage>
        <taxon>Eukaryota</taxon>
        <taxon>Fungi</taxon>
        <taxon>Fungi incertae sedis</taxon>
        <taxon>Chytridiomycota</taxon>
        <taxon>Chytridiomycota incertae sedis</taxon>
        <taxon>Chytridiomycetes</taxon>
        <taxon>Spizellomycetales</taxon>
        <taxon>Powellomycetaceae</taxon>
        <taxon>Geranomyces</taxon>
    </lineage>
</organism>
<dbReference type="PANTHER" id="PTHR45532:SF1">
    <property type="entry name" value="WD REPEAT-CONTAINING PROTEIN 97"/>
    <property type="match status" value="1"/>
</dbReference>
<feature type="repeat" description="WD" evidence="1">
    <location>
        <begin position="569"/>
        <end position="603"/>
    </location>
</feature>
<reference evidence="4" key="1">
    <citation type="submission" date="2020-05" db="EMBL/GenBank/DDBJ databases">
        <title>Phylogenomic resolution of chytrid fungi.</title>
        <authorList>
            <person name="Stajich J.E."/>
            <person name="Amses K."/>
            <person name="Simmons R."/>
            <person name="Seto K."/>
            <person name="Myers J."/>
            <person name="Bonds A."/>
            <person name="Quandt C.A."/>
            <person name="Barry K."/>
            <person name="Liu P."/>
            <person name="Grigoriev I."/>
            <person name="Longcore J.E."/>
            <person name="James T.Y."/>
        </authorList>
    </citation>
    <scope>NUCLEOTIDE SEQUENCE</scope>
    <source>
        <strain evidence="4">JEL0379</strain>
    </source>
</reference>
<proteinExistence type="predicted"/>
<feature type="region of interest" description="Disordered" evidence="2">
    <location>
        <begin position="1"/>
        <end position="52"/>
    </location>
</feature>
<dbReference type="EMBL" id="JADGJQ010000024">
    <property type="protein sequence ID" value="KAJ3178754.1"/>
    <property type="molecule type" value="Genomic_DNA"/>
</dbReference>
<dbReference type="InterPro" id="IPR011989">
    <property type="entry name" value="ARM-like"/>
</dbReference>
<dbReference type="InterPro" id="IPR016024">
    <property type="entry name" value="ARM-type_fold"/>
</dbReference>
<feature type="region of interest" description="Disordered" evidence="2">
    <location>
        <begin position="1415"/>
        <end position="1446"/>
    </location>
</feature>
<feature type="domain" description="Guanylate kinase-like" evidence="3">
    <location>
        <begin position="1725"/>
        <end position="1930"/>
    </location>
</feature>
<dbReference type="CDD" id="cd00071">
    <property type="entry name" value="GMPK"/>
    <property type="match status" value="1"/>
</dbReference>
<evidence type="ECO:0000256" key="1">
    <source>
        <dbReference type="PROSITE-ProRule" id="PRU00221"/>
    </source>
</evidence>
<feature type="region of interest" description="Disordered" evidence="2">
    <location>
        <begin position="1003"/>
        <end position="1028"/>
    </location>
</feature>
<dbReference type="InterPro" id="IPR001680">
    <property type="entry name" value="WD40_rpt"/>
</dbReference>
<dbReference type="InterPro" id="IPR008144">
    <property type="entry name" value="Guanylate_kin-like_dom"/>
</dbReference>
<dbReference type="Pfam" id="PF00625">
    <property type="entry name" value="Guanylate_kin"/>
    <property type="match status" value="1"/>
</dbReference>
<dbReference type="FunFam" id="3.30.63.10:FF:000002">
    <property type="entry name" value="Guanylate kinase 1"/>
    <property type="match status" value="1"/>
</dbReference>
<dbReference type="Gene3D" id="3.40.50.300">
    <property type="entry name" value="P-loop containing nucleotide triphosphate hydrolases"/>
    <property type="match status" value="1"/>
</dbReference>
<dbReference type="InterPro" id="IPR008145">
    <property type="entry name" value="GK/Ca_channel_bsu"/>
</dbReference>
<evidence type="ECO:0000313" key="5">
    <source>
        <dbReference type="Proteomes" id="UP001212152"/>
    </source>
</evidence>
<name>A0AAD5XQL0_9FUNG</name>
<evidence type="ECO:0000259" key="3">
    <source>
        <dbReference type="PROSITE" id="PS50052"/>
    </source>
</evidence>
<dbReference type="SUPFAM" id="SSF48371">
    <property type="entry name" value="ARM repeat"/>
    <property type="match status" value="1"/>
</dbReference>
<dbReference type="SUPFAM" id="SSF50978">
    <property type="entry name" value="WD40 repeat-like"/>
    <property type="match status" value="1"/>
</dbReference>
<feature type="compositionally biased region" description="Low complexity" evidence="2">
    <location>
        <begin position="1950"/>
        <end position="1994"/>
    </location>
</feature>
<dbReference type="PANTHER" id="PTHR45532">
    <property type="entry name" value="WD REPEAT-CONTAINING PROTEIN 97"/>
    <property type="match status" value="1"/>
</dbReference>
<evidence type="ECO:0000256" key="2">
    <source>
        <dbReference type="SAM" id="MobiDB-lite"/>
    </source>
</evidence>
<dbReference type="Gene3D" id="3.30.63.10">
    <property type="entry name" value="Guanylate Kinase phosphate binding domain"/>
    <property type="match status" value="1"/>
</dbReference>
<dbReference type="PROSITE" id="PS00856">
    <property type="entry name" value="GUANYLATE_KINASE_1"/>
    <property type="match status" value="1"/>
</dbReference>
<accession>A0AAD5XQL0</accession>
<feature type="region of interest" description="Disordered" evidence="2">
    <location>
        <begin position="1048"/>
        <end position="1130"/>
    </location>
</feature>
<feature type="repeat" description="WD" evidence="1">
    <location>
        <begin position="697"/>
        <end position="729"/>
    </location>
</feature>
<dbReference type="SMART" id="SM00072">
    <property type="entry name" value="GuKc"/>
    <property type="match status" value="1"/>
</dbReference>
<comment type="caution">
    <text evidence="4">The sequence shown here is derived from an EMBL/GenBank/DDBJ whole genome shotgun (WGS) entry which is preliminary data.</text>
</comment>
<evidence type="ECO:0000313" key="4">
    <source>
        <dbReference type="EMBL" id="KAJ3178754.1"/>
    </source>
</evidence>
<dbReference type="InterPro" id="IPR036322">
    <property type="entry name" value="WD40_repeat_dom_sf"/>
</dbReference>
<dbReference type="InterPro" id="IPR015943">
    <property type="entry name" value="WD40/YVTN_repeat-like_dom_sf"/>
</dbReference>
<dbReference type="SUPFAM" id="SSF52540">
    <property type="entry name" value="P-loop containing nucleoside triphosphate hydrolases"/>
    <property type="match status" value="1"/>
</dbReference>
<keyword evidence="5" id="KW-1185">Reference proteome</keyword>
<dbReference type="SMART" id="SM00320">
    <property type="entry name" value="WD40"/>
    <property type="match status" value="8"/>
</dbReference>
<sequence length="2006" mass="219321">MPSVPPFNPAEAEQALEPSKSDELSVRNLGELGASTHSLDSDGPDNLGSSPPPSDYVLMPWHIIKKKLQARAAATASGGGAVLPTTMPHGFQLSRWLYHQRPTVRSAIYIPGIPDRIASVDSHNVNVWKNETKVSSIPLIPPPKTPKSPLAGLSRWLFVPSIKALFIATAQLELKLLNTSFEQVAAVSSSKPVLSFEFLESASELITGGVGNIRVWRIKKSGDLAFPFQFDGCRLTIQDLQEDDWVSHTVYSTQNNHLYAGVGNMIYVYDYRTGERVESMREVHELSITAMAIFEPFGFLITASRDCTIKIFNRQNNLIQRLHEHTHAVTGICLVPLPQNRTGRSVAALAATPFFLSCSLDGTVRMWNADLGVCVYSLQTPSECLGLQWMKGDSFLHFAKDRISVWNLNRFYTSFTFTRSPVSQLLRVEVRNRPARILAVAEDASLRIISPVTGIVLTIGFPVMEDMVPVASVYDLPRNRTWLLLNSGDLALYSTGTNPCEIINEVRHTPGHARICCMAGLSPRGLRDVLADRFTRSGTSTVFGLWGGCDAGQIVLVDVRDPARQQSVVQAHAGEITAIAYDADAMRLYSSGKDRVVKVWAVEVPLASGLGPLLNSARDGHDSAENAYADALDLWTADATSATIQLSLISAVTIPDGFVTRIGWEATSSTLACATDTMRIVIVSVTGSATLKTHARDDEHTRRVTGLAYCKASGIVASGSLDGTVKIWDGTENILLREIQFAYPVTAVQFANPRGDLLVALPEEVVAVRVQDYLPGPQLRTVLDAGPWVDDIVEDAATFDSGLDFWGLYRGEEESETTPWHVRKPDPHTDDASEAASYELEKRLEQRIEERERERALLRGRGQSVSITAAPIPLTREMRESRIQSRRVSREPSFLRRPSYNETLLLWGATMGQSALIQQQIIAAKGKGTLWGDVASLTEEEEEDEGATGAHRSPRGFKPHTNRNGQIQEAHMRPRTESPGVPHGPRARRGGIFEEMGSEDDIFGETNEGLEHPRPQSAPPLQDHVDVLPPLQGHFDVSAELNLRLTQTTLHPTAVKTPTSTTPRPLTRESSSGKAHVPTSPSPRLIPQKELIKDVKDVKHVKKRHRKDDSKESKSEPAAVSAEFATPEEAADRQAAIRRGMERLGILPNSMVAGQTVSVLTLKKAAEAQQRKEKDKAMLDNARAMVQRRRAERVARGEVGPAFDAVAEENEEVEDPGIKAQKAEDGRRLRREVSEREARYKGMEPPALPVPPGSGPVRGPEKTVAPALRPVQEVAASSVEPPICSTGDIADEAVKAEPGVKKRAPPPDLLPESRKALAKRRIDYKDIAAEGVLTVLMPDDTGLVHIDYSSSQRPIPVQIIPPRGKRAPPLSRAVPAVNDANAIAQSSSEYELDQDVLEDSLTRVVFERRAGTDRAASRASISRSGPLKDRRTSSPGAPYGSSTIEPTSVAQSLRDVRMSHQSLPYTSRAKLMSEPSMGVEFTHEVVMERIVPELQGILTAFWFPGMGGREVNFSNIMQVLFEVLKTGYWSEKAEASDALLLLYNKFKDEFQDPLQDFIIPQLESLSDRDWQTRLRLCQNLVKYGVYAAPLIQALMARLLDENADVRQAAMRSLAHFGIDTSHSLRSTMQQLNMLPMRATSPGGNWLDILLARMRARQKAAEAESIRYSQKWLTSLVLCNGDGFRPPSSYVTLVPPEVRAEGDCAEFVMPVFADATKAGTGAGGQSRRMTSRESLSPDNSTLLNRLIAKHPGVFKFSVSRKLKEDAQSLLRYHGYVANKESSADTTRSPRAGEVPGESYVYTTREEFLRMVEQNGFIEHAEFSGNLYGTPFSALEAGDKRVILDLEMNGVKSLQNSGKSCLYIFVAPPSIEVLRERLTGRGSENESSLNARLAAATSAMDYSAETPCPYDHIIVNGDDLEAATLQLEEAIFGSSSNSKAPATPAPDQTEGAEAATTPSDPASAPASCAAADSATDSTAAAVEAPLSSAPAAASDLPNKKKSKTCSIL</sequence>
<gene>
    <name evidence="4" type="primary">WDR87_1</name>
    <name evidence="4" type="ORF">HDU87_003309</name>
</gene>
<dbReference type="PROSITE" id="PS50294">
    <property type="entry name" value="WD_REPEATS_REGION"/>
    <property type="match status" value="2"/>
</dbReference>
<protein>
    <submittedName>
        <fullName evidence="4">WD repeat-containing protein 87</fullName>
    </submittedName>
</protein>
<dbReference type="Gene3D" id="1.25.10.10">
    <property type="entry name" value="Leucine-rich Repeat Variant"/>
    <property type="match status" value="1"/>
</dbReference>
<feature type="compositionally biased region" description="Basic residues" evidence="2">
    <location>
        <begin position="1997"/>
        <end position="2006"/>
    </location>
</feature>
<feature type="region of interest" description="Disordered" evidence="2">
    <location>
        <begin position="1932"/>
        <end position="2006"/>
    </location>
</feature>
<feature type="compositionally biased region" description="Basic and acidic residues" evidence="2">
    <location>
        <begin position="1221"/>
        <end position="1242"/>
    </location>
</feature>
<feature type="compositionally biased region" description="Basic residues" evidence="2">
    <location>
        <begin position="952"/>
        <end position="961"/>
    </location>
</feature>
<keyword evidence="1" id="KW-0853">WD repeat</keyword>
<feature type="region of interest" description="Disordered" evidence="2">
    <location>
        <begin position="1211"/>
        <end position="1259"/>
    </location>
</feature>
<dbReference type="InterPro" id="IPR027417">
    <property type="entry name" value="P-loop_NTPase"/>
</dbReference>
<dbReference type="PROSITE" id="PS50082">
    <property type="entry name" value="WD_REPEATS_2"/>
    <property type="match status" value="2"/>
</dbReference>
<dbReference type="Proteomes" id="UP001212152">
    <property type="component" value="Unassembled WGS sequence"/>
</dbReference>
<dbReference type="InterPro" id="IPR020590">
    <property type="entry name" value="Guanylate_kinase_CS"/>
</dbReference>
<feature type="region of interest" description="Disordered" evidence="2">
    <location>
        <begin position="938"/>
        <end position="991"/>
    </location>
</feature>
<feature type="compositionally biased region" description="Low complexity" evidence="2">
    <location>
        <begin position="1057"/>
        <end position="1072"/>
    </location>
</feature>
<dbReference type="PROSITE" id="PS50052">
    <property type="entry name" value="GUANYLATE_KINASE_2"/>
    <property type="match status" value="1"/>
</dbReference>
<dbReference type="SUPFAM" id="SSF50998">
    <property type="entry name" value="Quinoprotein alcohol dehydrogenase-like"/>
    <property type="match status" value="1"/>
</dbReference>
<dbReference type="Gene3D" id="2.130.10.10">
    <property type="entry name" value="YVTN repeat-like/Quinoprotein amine dehydrogenase"/>
    <property type="match status" value="2"/>
</dbReference>
<dbReference type="Pfam" id="PF00400">
    <property type="entry name" value="WD40"/>
    <property type="match status" value="4"/>
</dbReference>
<dbReference type="InterPro" id="IPR011047">
    <property type="entry name" value="Quinoprotein_ADH-like_sf"/>
</dbReference>